<dbReference type="Gene3D" id="3.20.20.140">
    <property type="entry name" value="Metal-dependent hydrolases"/>
    <property type="match status" value="1"/>
</dbReference>
<keyword evidence="1" id="KW-0378">Hydrolase</keyword>
<name>A0A6J6LE60_9ZZZZ</name>
<dbReference type="InterPro" id="IPR006680">
    <property type="entry name" value="Amidohydro-rel"/>
</dbReference>
<dbReference type="InterPro" id="IPR011059">
    <property type="entry name" value="Metal-dep_hydrolase_composite"/>
</dbReference>
<dbReference type="AlphaFoldDB" id="A0A6J6LE60"/>
<dbReference type="InterPro" id="IPR032466">
    <property type="entry name" value="Metal_Hydrolase"/>
</dbReference>
<dbReference type="Gene3D" id="2.30.40.10">
    <property type="entry name" value="Urease, subunit C, domain 1"/>
    <property type="match status" value="1"/>
</dbReference>
<dbReference type="PANTHER" id="PTHR43794">
    <property type="entry name" value="AMINOHYDROLASE SSNA-RELATED"/>
    <property type="match status" value="1"/>
</dbReference>
<proteinExistence type="predicted"/>
<dbReference type="SUPFAM" id="SSF51338">
    <property type="entry name" value="Composite domain of metallo-dependent hydrolases"/>
    <property type="match status" value="1"/>
</dbReference>
<accession>A0A6J6LE60</accession>
<protein>
    <submittedName>
        <fullName evidence="3">Unannotated protein</fullName>
    </submittedName>
</protein>
<feature type="domain" description="Amidohydrolase-related" evidence="2">
    <location>
        <begin position="62"/>
        <end position="411"/>
    </location>
</feature>
<dbReference type="SUPFAM" id="SSF51556">
    <property type="entry name" value="Metallo-dependent hydrolases"/>
    <property type="match status" value="1"/>
</dbReference>
<dbReference type="CDD" id="cd01298">
    <property type="entry name" value="ATZ_TRZ_like"/>
    <property type="match status" value="1"/>
</dbReference>
<gene>
    <name evidence="3" type="ORF">UFOPK2254_00679</name>
    <name evidence="4" type="ORF">UFOPK3197_00820</name>
</gene>
<sequence length="440" mass="47391">MSEHVDLLIKHAKFLVTVNGDNEIFENYSLAITDGKISHIAASSELAHLEATQTFDATNHLISPGLINSHTHLAMSLLRGWAEGVNLQGFLERVWAAEGAIMDEATCQLGTELGALEALLSGTTTTLDMYLNPEATHKGAVRVGLRHICGPIFFDFPGLDGLEWQQRIERAQVWSDVMAAIGGPYIPTYFMPHSTYTDSPEHLHEVATLAATFNANIHLHVSETQAENDDVQSRYNKTPTEVCRDTGLLDHHTIYGHGVHLSDSDMQILAHSGGAVAHCPGSNLKLGSGIAQFKKMIASGIKVGLGTDGCSSSNDLDMFSVMRTAAHLVAYTGTPSDVDLTQIIRAATADGAVAVGLGDRIGSLEIGKEADLIAINLAQPHLTPVHNVEALLVFTAGRGDVTDVWVAGKQVIQNKTSTQIDTQDLITRVNTRIQVLDEIK</sequence>
<evidence type="ECO:0000313" key="3">
    <source>
        <dbReference type="EMBL" id="CAB4659921.1"/>
    </source>
</evidence>
<dbReference type="InterPro" id="IPR050287">
    <property type="entry name" value="MTA/SAH_deaminase"/>
</dbReference>
<reference evidence="3" key="1">
    <citation type="submission" date="2020-05" db="EMBL/GenBank/DDBJ databases">
        <authorList>
            <person name="Chiriac C."/>
            <person name="Salcher M."/>
            <person name="Ghai R."/>
            <person name="Kavagutti S V."/>
        </authorList>
    </citation>
    <scope>NUCLEOTIDE SEQUENCE</scope>
</reference>
<dbReference type="EMBL" id="CAFABI010000085">
    <property type="protein sequence ID" value="CAB4830076.1"/>
    <property type="molecule type" value="Genomic_DNA"/>
</dbReference>
<dbReference type="GO" id="GO:0016810">
    <property type="term" value="F:hydrolase activity, acting on carbon-nitrogen (but not peptide) bonds"/>
    <property type="evidence" value="ECO:0007669"/>
    <property type="project" value="InterPro"/>
</dbReference>
<evidence type="ECO:0000313" key="4">
    <source>
        <dbReference type="EMBL" id="CAB4830076.1"/>
    </source>
</evidence>
<organism evidence="3">
    <name type="scientific">freshwater metagenome</name>
    <dbReference type="NCBI Taxonomy" id="449393"/>
    <lineage>
        <taxon>unclassified sequences</taxon>
        <taxon>metagenomes</taxon>
        <taxon>ecological metagenomes</taxon>
    </lineage>
</organism>
<evidence type="ECO:0000259" key="2">
    <source>
        <dbReference type="Pfam" id="PF01979"/>
    </source>
</evidence>
<dbReference type="Pfam" id="PF01979">
    <property type="entry name" value="Amidohydro_1"/>
    <property type="match status" value="1"/>
</dbReference>
<dbReference type="EMBL" id="CAEZWO010000054">
    <property type="protein sequence ID" value="CAB4659921.1"/>
    <property type="molecule type" value="Genomic_DNA"/>
</dbReference>
<evidence type="ECO:0000256" key="1">
    <source>
        <dbReference type="ARBA" id="ARBA00022801"/>
    </source>
</evidence>
<dbReference type="PANTHER" id="PTHR43794:SF11">
    <property type="entry name" value="AMIDOHYDROLASE-RELATED DOMAIN-CONTAINING PROTEIN"/>
    <property type="match status" value="1"/>
</dbReference>